<organism evidence="1 2">
    <name type="scientific">Dongia mobilis</name>
    <dbReference type="NCBI Taxonomy" id="578943"/>
    <lineage>
        <taxon>Bacteria</taxon>
        <taxon>Pseudomonadati</taxon>
        <taxon>Pseudomonadota</taxon>
        <taxon>Alphaproteobacteria</taxon>
        <taxon>Rhodospirillales</taxon>
        <taxon>Dongiaceae</taxon>
        <taxon>Dongia</taxon>
    </lineage>
</organism>
<dbReference type="Pfam" id="PF02635">
    <property type="entry name" value="DsrE"/>
    <property type="match status" value="1"/>
</dbReference>
<name>A0A4R6WR60_9PROT</name>
<dbReference type="Gene3D" id="3.40.1260.10">
    <property type="entry name" value="DsrEFH-like"/>
    <property type="match status" value="1"/>
</dbReference>
<dbReference type="Proteomes" id="UP000295783">
    <property type="component" value="Unassembled WGS sequence"/>
</dbReference>
<evidence type="ECO:0000313" key="1">
    <source>
        <dbReference type="EMBL" id="TDQ80914.1"/>
    </source>
</evidence>
<gene>
    <name evidence="1" type="ORF">A8950_2783</name>
</gene>
<accession>A0A4R6WR60</accession>
<dbReference type="RefSeq" id="WP_133614250.1">
    <property type="nucleotide sequence ID" value="NZ_SNYW01000010.1"/>
</dbReference>
<reference evidence="1 2" key="1">
    <citation type="submission" date="2019-03" db="EMBL/GenBank/DDBJ databases">
        <title>Genomic Encyclopedia of Type Strains, Phase III (KMG-III): the genomes of soil and plant-associated and newly described type strains.</title>
        <authorList>
            <person name="Whitman W."/>
        </authorList>
    </citation>
    <scope>NUCLEOTIDE SEQUENCE [LARGE SCALE GENOMIC DNA]</scope>
    <source>
        <strain evidence="1 2">CGMCC 1.7660</strain>
    </source>
</reference>
<dbReference type="InterPro" id="IPR027396">
    <property type="entry name" value="DsrEFH-like"/>
</dbReference>
<dbReference type="SUPFAM" id="SSF75169">
    <property type="entry name" value="DsrEFH-like"/>
    <property type="match status" value="1"/>
</dbReference>
<dbReference type="AlphaFoldDB" id="A0A4R6WR60"/>
<dbReference type="EMBL" id="SNYW01000010">
    <property type="protein sequence ID" value="TDQ80914.1"/>
    <property type="molecule type" value="Genomic_DNA"/>
</dbReference>
<comment type="caution">
    <text evidence="1">The sequence shown here is derived from an EMBL/GenBank/DDBJ whole genome shotgun (WGS) entry which is preliminary data.</text>
</comment>
<proteinExistence type="predicted"/>
<evidence type="ECO:0000313" key="2">
    <source>
        <dbReference type="Proteomes" id="UP000295783"/>
    </source>
</evidence>
<protein>
    <submittedName>
        <fullName evidence="1">Putative peroxiredoxin</fullName>
    </submittedName>
</protein>
<sequence>MASETDKLVILVTRGIDSELSSVAFTIANGGITAGLKVYMFLTSAAIDLVRRRGQAMTHVPPLDPLLKLITDFMQRGGTIWACPPCVTARGYEQADLLDGVIIAGASVMHAELKQGAATLSF</sequence>
<dbReference type="OrthoDB" id="9812053at2"/>
<dbReference type="InterPro" id="IPR003787">
    <property type="entry name" value="Sulphur_relay_DsrE/F-like"/>
</dbReference>
<keyword evidence="2" id="KW-1185">Reference proteome</keyword>